<evidence type="ECO:0000259" key="1">
    <source>
        <dbReference type="Pfam" id="PF13456"/>
    </source>
</evidence>
<dbReference type="GeneID" id="130465566"/>
<accession>A0ABM3R405</accession>
<proteinExistence type="predicted"/>
<feature type="domain" description="RNase H type-1" evidence="1">
    <location>
        <begin position="3"/>
        <end position="114"/>
    </location>
</feature>
<dbReference type="InterPro" id="IPR012337">
    <property type="entry name" value="RNaseH-like_sf"/>
</dbReference>
<keyword evidence="2" id="KW-1185">Reference proteome</keyword>
<dbReference type="InterPro" id="IPR053151">
    <property type="entry name" value="RNase_H-like"/>
</dbReference>
<protein>
    <recommendedName>
        <fullName evidence="1">RNase H type-1 domain-containing protein</fullName>
    </recommendedName>
</protein>
<dbReference type="InterPro" id="IPR044730">
    <property type="entry name" value="RNase_H-like_dom_plant"/>
</dbReference>
<evidence type="ECO:0000313" key="3">
    <source>
        <dbReference type="RefSeq" id="XP_056690353.1"/>
    </source>
</evidence>
<reference evidence="3" key="2">
    <citation type="submission" date="2025-08" db="UniProtKB">
        <authorList>
            <consortium name="RefSeq"/>
        </authorList>
    </citation>
    <scope>IDENTIFICATION</scope>
    <source>
        <tissue evidence="3">Leaf</tissue>
    </source>
</reference>
<dbReference type="PANTHER" id="PTHR47723:SF19">
    <property type="entry name" value="POLYNUCLEOTIDYL TRANSFERASE, RIBONUCLEASE H-LIKE SUPERFAMILY PROTEIN"/>
    <property type="match status" value="1"/>
</dbReference>
<dbReference type="CDD" id="cd06222">
    <property type="entry name" value="RNase_H_like"/>
    <property type="match status" value="1"/>
</dbReference>
<evidence type="ECO:0000313" key="2">
    <source>
        <dbReference type="Proteomes" id="UP000813463"/>
    </source>
</evidence>
<dbReference type="InterPro" id="IPR036397">
    <property type="entry name" value="RNaseH_sf"/>
</dbReference>
<dbReference type="InterPro" id="IPR002156">
    <property type="entry name" value="RNaseH_domain"/>
</dbReference>
<dbReference type="Pfam" id="PF13456">
    <property type="entry name" value="RVT_3"/>
    <property type="match status" value="1"/>
</dbReference>
<gene>
    <name evidence="3" type="primary">LOC130465566</name>
</gene>
<dbReference type="PANTHER" id="PTHR47723">
    <property type="entry name" value="OS05G0353850 PROTEIN"/>
    <property type="match status" value="1"/>
</dbReference>
<dbReference type="Gene3D" id="3.30.420.10">
    <property type="entry name" value="Ribonuclease H-like superfamily/Ribonuclease H"/>
    <property type="match status" value="1"/>
</dbReference>
<reference evidence="2" key="1">
    <citation type="journal article" date="2021" name="Nat. Commun.">
        <title>Genomic analyses provide insights into spinach domestication and the genetic basis of agronomic traits.</title>
        <authorList>
            <person name="Cai X."/>
            <person name="Sun X."/>
            <person name="Xu C."/>
            <person name="Sun H."/>
            <person name="Wang X."/>
            <person name="Ge C."/>
            <person name="Zhang Z."/>
            <person name="Wang Q."/>
            <person name="Fei Z."/>
            <person name="Jiao C."/>
            <person name="Wang Q."/>
        </authorList>
    </citation>
    <scope>NUCLEOTIDE SEQUENCE [LARGE SCALE GENOMIC DNA]</scope>
    <source>
        <strain evidence="2">cv. Varoflay</strain>
    </source>
</reference>
<dbReference type="Proteomes" id="UP000813463">
    <property type="component" value="Chromosome 1"/>
</dbReference>
<sequence length="150" mass="17061">MDTDAGIAGIVRDHIGNWVLGFQQKCYAQSVLMRELQAICIGLQIIKERSWTRVIVNSDSQQAINRILHVENIKDANFFIVKKCRGLCMRRNEIRLEYEARETNRVANRLAKLCRTDVINKVADALGRNGRSNSFDVNVASYLPILLVTV</sequence>
<dbReference type="RefSeq" id="XP_056690353.1">
    <property type="nucleotide sequence ID" value="XM_056834375.1"/>
</dbReference>
<organism evidence="2 3">
    <name type="scientific">Spinacia oleracea</name>
    <name type="common">Spinach</name>
    <dbReference type="NCBI Taxonomy" id="3562"/>
    <lineage>
        <taxon>Eukaryota</taxon>
        <taxon>Viridiplantae</taxon>
        <taxon>Streptophyta</taxon>
        <taxon>Embryophyta</taxon>
        <taxon>Tracheophyta</taxon>
        <taxon>Spermatophyta</taxon>
        <taxon>Magnoliopsida</taxon>
        <taxon>eudicotyledons</taxon>
        <taxon>Gunneridae</taxon>
        <taxon>Pentapetalae</taxon>
        <taxon>Caryophyllales</taxon>
        <taxon>Chenopodiaceae</taxon>
        <taxon>Chenopodioideae</taxon>
        <taxon>Anserineae</taxon>
        <taxon>Spinacia</taxon>
    </lineage>
</organism>
<name>A0ABM3R405_SPIOL</name>
<dbReference type="SUPFAM" id="SSF53098">
    <property type="entry name" value="Ribonuclease H-like"/>
    <property type="match status" value="1"/>
</dbReference>